<proteinExistence type="predicted"/>
<feature type="non-terminal residue" evidence="1">
    <location>
        <position position="168"/>
    </location>
</feature>
<dbReference type="Proteomes" id="UP001333110">
    <property type="component" value="Unassembled WGS sequence"/>
</dbReference>
<accession>A0AAN7MQV3</accession>
<sequence>MYLGCQPKCWGCHSGWMEEILCWITEWFGLEGTFKGHLVQPPCNEQGHLQLDQAAQNPVQPGLECFQGWGIYHLPGQPVPVLNLPSFSLKPLPLVLSLQALVKILKGCNKVSLEPSLLQAEQPQLSQPVLIGEVFQPSDHFCGPPLDPLQQLHVFPVPRTPELDAVLQ</sequence>
<dbReference type="AlphaFoldDB" id="A0AAN7MQV3"/>
<reference evidence="1 2" key="1">
    <citation type="journal article" date="2023" name="J. Hered.">
        <title>Chromosome-level genome of the wood stork (Mycteria americana) provides insight into avian chromosome evolution.</title>
        <authorList>
            <person name="Flamio R. Jr."/>
            <person name="Ramstad K.M."/>
        </authorList>
    </citation>
    <scope>NUCLEOTIDE SEQUENCE [LARGE SCALE GENOMIC DNA]</scope>
    <source>
        <strain evidence="1">JAX WOST 10</strain>
    </source>
</reference>
<organism evidence="1 2">
    <name type="scientific">Mycteria americana</name>
    <name type="common">Wood stork</name>
    <dbReference type="NCBI Taxonomy" id="33587"/>
    <lineage>
        <taxon>Eukaryota</taxon>
        <taxon>Metazoa</taxon>
        <taxon>Chordata</taxon>
        <taxon>Craniata</taxon>
        <taxon>Vertebrata</taxon>
        <taxon>Euteleostomi</taxon>
        <taxon>Archelosauria</taxon>
        <taxon>Archosauria</taxon>
        <taxon>Dinosauria</taxon>
        <taxon>Saurischia</taxon>
        <taxon>Theropoda</taxon>
        <taxon>Coelurosauria</taxon>
        <taxon>Aves</taxon>
        <taxon>Neognathae</taxon>
        <taxon>Neoaves</taxon>
        <taxon>Aequornithes</taxon>
        <taxon>Ciconiiformes</taxon>
        <taxon>Ciconiidae</taxon>
        <taxon>Mycteria</taxon>
    </lineage>
</organism>
<evidence type="ECO:0000313" key="2">
    <source>
        <dbReference type="Proteomes" id="UP001333110"/>
    </source>
</evidence>
<gene>
    <name evidence="1" type="ORF">QYF61_022126</name>
</gene>
<protein>
    <submittedName>
        <fullName evidence="1">Uncharacterized protein</fullName>
    </submittedName>
</protein>
<keyword evidence="2" id="KW-1185">Reference proteome</keyword>
<dbReference type="EMBL" id="JAUNZN010000018">
    <property type="protein sequence ID" value="KAK4811229.1"/>
    <property type="molecule type" value="Genomic_DNA"/>
</dbReference>
<comment type="caution">
    <text evidence="1">The sequence shown here is derived from an EMBL/GenBank/DDBJ whole genome shotgun (WGS) entry which is preliminary data.</text>
</comment>
<evidence type="ECO:0000313" key="1">
    <source>
        <dbReference type="EMBL" id="KAK4811229.1"/>
    </source>
</evidence>
<name>A0AAN7MQV3_MYCAM</name>